<sequence>MSGPERRRRAAALRYDQEAGGAPRVVAAGPGLVADRILELAREQGIPVREEPALVEALARLELEQEIPEELFVAVAEVLVWAYGLEAAGRPPRGRGPGSGRA</sequence>
<evidence type="ECO:0000313" key="1">
    <source>
        <dbReference type="EMBL" id="QEC46826.1"/>
    </source>
</evidence>
<dbReference type="Proteomes" id="UP000321805">
    <property type="component" value="Chromosome"/>
</dbReference>
<dbReference type="Pfam" id="PF01312">
    <property type="entry name" value="Bac_export_2"/>
    <property type="match status" value="1"/>
</dbReference>
<name>A0A5B8U1G2_9ACTN</name>
<dbReference type="KEGG" id="bsol:FSW04_03980"/>
<evidence type="ECO:0008006" key="3">
    <source>
        <dbReference type="Google" id="ProtNLM"/>
    </source>
</evidence>
<reference evidence="1 2" key="1">
    <citation type="journal article" date="2018" name="J. Microbiol.">
        <title>Baekduia soli gen. nov., sp. nov., a novel bacterium isolated from the soil of Baekdu Mountain and proposal of a novel family name, Baekduiaceae fam. nov.</title>
        <authorList>
            <person name="An D.S."/>
            <person name="Siddiqi M.Z."/>
            <person name="Kim K.H."/>
            <person name="Yu H.S."/>
            <person name="Im W.T."/>
        </authorList>
    </citation>
    <scope>NUCLEOTIDE SEQUENCE [LARGE SCALE GENOMIC DNA]</scope>
    <source>
        <strain evidence="1 2">BR7-21</strain>
    </source>
</reference>
<dbReference type="Gene3D" id="3.40.1690.10">
    <property type="entry name" value="secretion proteins EscU"/>
    <property type="match status" value="1"/>
</dbReference>
<protein>
    <recommendedName>
        <fullName evidence="3">Flagellar biosynthesis protein FlhB</fullName>
    </recommendedName>
</protein>
<organism evidence="1 2">
    <name type="scientific">Baekduia soli</name>
    <dbReference type="NCBI Taxonomy" id="496014"/>
    <lineage>
        <taxon>Bacteria</taxon>
        <taxon>Bacillati</taxon>
        <taxon>Actinomycetota</taxon>
        <taxon>Thermoleophilia</taxon>
        <taxon>Solirubrobacterales</taxon>
        <taxon>Baekduiaceae</taxon>
        <taxon>Baekduia</taxon>
    </lineage>
</organism>
<evidence type="ECO:0000313" key="2">
    <source>
        <dbReference type="Proteomes" id="UP000321805"/>
    </source>
</evidence>
<gene>
    <name evidence="1" type="ORF">FSW04_03980</name>
</gene>
<proteinExistence type="predicted"/>
<keyword evidence="2" id="KW-1185">Reference proteome</keyword>
<dbReference type="PANTHER" id="PTHR30531">
    <property type="entry name" value="FLAGELLAR BIOSYNTHETIC PROTEIN FLHB"/>
    <property type="match status" value="1"/>
</dbReference>
<dbReference type="GO" id="GO:0009306">
    <property type="term" value="P:protein secretion"/>
    <property type="evidence" value="ECO:0007669"/>
    <property type="project" value="InterPro"/>
</dbReference>
<dbReference type="SUPFAM" id="SSF160544">
    <property type="entry name" value="EscU C-terminal domain-like"/>
    <property type="match status" value="1"/>
</dbReference>
<dbReference type="GO" id="GO:0005886">
    <property type="term" value="C:plasma membrane"/>
    <property type="evidence" value="ECO:0007669"/>
    <property type="project" value="TreeGrafter"/>
</dbReference>
<dbReference type="EMBL" id="CP042430">
    <property type="protein sequence ID" value="QEC46826.1"/>
    <property type="molecule type" value="Genomic_DNA"/>
</dbReference>
<dbReference type="InterPro" id="IPR029025">
    <property type="entry name" value="T3SS_substrate_exporter_C"/>
</dbReference>
<accession>A0A5B8U1G2</accession>
<dbReference type="PANTHER" id="PTHR30531:SF12">
    <property type="entry name" value="FLAGELLAR BIOSYNTHETIC PROTEIN FLHB"/>
    <property type="match status" value="1"/>
</dbReference>
<dbReference type="RefSeq" id="WP_146916492.1">
    <property type="nucleotide sequence ID" value="NZ_CP042430.1"/>
</dbReference>
<dbReference type="AlphaFoldDB" id="A0A5B8U1G2"/>
<dbReference type="InterPro" id="IPR006135">
    <property type="entry name" value="T3SS_substrate_exporter"/>
</dbReference>